<feature type="transmembrane region" description="Helical" evidence="1">
    <location>
        <begin position="78"/>
        <end position="101"/>
    </location>
</feature>
<reference evidence="2 3" key="1">
    <citation type="submission" date="2024-07" db="EMBL/GenBank/DDBJ databases">
        <title>Uliginosibacterium flavum JJ3220;KACC:17644.</title>
        <authorList>
            <person name="Kim M.K."/>
        </authorList>
    </citation>
    <scope>NUCLEOTIDE SEQUENCE [LARGE SCALE GENOMIC DNA]</scope>
    <source>
        <strain evidence="2 3">KACC:17644</strain>
    </source>
</reference>
<keyword evidence="3" id="KW-1185">Reference proteome</keyword>
<keyword evidence="1" id="KW-0472">Membrane</keyword>
<evidence type="ECO:0000313" key="2">
    <source>
        <dbReference type="EMBL" id="MET7013307.1"/>
    </source>
</evidence>
<dbReference type="InterPro" id="IPR010898">
    <property type="entry name" value="Hpre_diP_synth_I"/>
</dbReference>
<keyword evidence="1" id="KW-0812">Transmembrane</keyword>
<dbReference type="EMBL" id="JBEWZI010000003">
    <property type="protein sequence ID" value="MET7013307.1"/>
    <property type="molecule type" value="Genomic_DNA"/>
</dbReference>
<feature type="transmembrane region" description="Helical" evidence="1">
    <location>
        <begin position="15"/>
        <end position="36"/>
    </location>
</feature>
<proteinExistence type="predicted"/>
<comment type="caution">
    <text evidence="2">The sequence shown here is derived from an EMBL/GenBank/DDBJ whole genome shotgun (WGS) entry which is preliminary data.</text>
</comment>
<gene>
    <name evidence="2" type="ORF">ABXR19_03835</name>
</gene>
<evidence type="ECO:0000256" key="1">
    <source>
        <dbReference type="SAM" id="Phobius"/>
    </source>
</evidence>
<accession>A0ABV2THB8</accession>
<dbReference type="RefSeq" id="WP_354599771.1">
    <property type="nucleotide sequence ID" value="NZ_JBEWZI010000003.1"/>
</dbReference>
<evidence type="ECO:0000313" key="3">
    <source>
        <dbReference type="Proteomes" id="UP001549691"/>
    </source>
</evidence>
<sequence length="190" mass="20141">MTQTFIRADASDHRVARYAAAAIVLSIAEAAIPTPLPGVKPGLANIVVLLVLLRHGWSEAAWVALLRVFATSLLLGQLFAPGFFLSLAGTLCTLALLSVAVHLPRRWFGPVSLSVLAAFAHIGGQMLLARVWLVPHEGLWGLWPIFSATATFFGAVNGLITARLLADSPVADKASQVASRESRVETADAP</sequence>
<keyword evidence="1" id="KW-1133">Transmembrane helix</keyword>
<name>A0ABV2THB8_9RHOO</name>
<feature type="transmembrane region" description="Helical" evidence="1">
    <location>
        <begin position="140"/>
        <end position="160"/>
    </location>
</feature>
<protein>
    <submittedName>
        <fullName evidence="2">Gx transporter family protein</fullName>
    </submittedName>
</protein>
<dbReference type="Proteomes" id="UP001549691">
    <property type="component" value="Unassembled WGS sequence"/>
</dbReference>
<organism evidence="2 3">
    <name type="scientific">Uliginosibacterium flavum</name>
    <dbReference type="NCBI Taxonomy" id="1396831"/>
    <lineage>
        <taxon>Bacteria</taxon>
        <taxon>Pseudomonadati</taxon>
        <taxon>Pseudomonadota</taxon>
        <taxon>Betaproteobacteria</taxon>
        <taxon>Rhodocyclales</taxon>
        <taxon>Zoogloeaceae</taxon>
        <taxon>Uliginosibacterium</taxon>
    </lineage>
</organism>
<dbReference type="Pfam" id="PF07456">
    <property type="entry name" value="Hpre_diP_synt_I"/>
    <property type="match status" value="1"/>
</dbReference>
<dbReference type="Gene3D" id="1.10.1760.20">
    <property type="match status" value="1"/>
</dbReference>
<feature type="transmembrane region" description="Helical" evidence="1">
    <location>
        <begin position="107"/>
        <end position="128"/>
    </location>
</feature>